<dbReference type="InterPro" id="IPR014818">
    <property type="entry name" value="Phage/plasmid_primase_P4_C"/>
</dbReference>
<evidence type="ECO:0000256" key="2">
    <source>
        <dbReference type="ARBA" id="ARBA00022801"/>
    </source>
</evidence>
<gene>
    <name evidence="6" type="ORF">DP107_17875</name>
</gene>
<dbReference type="InterPro" id="IPR006500">
    <property type="entry name" value="Helicase_put_C_phage/plasmid"/>
</dbReference>
<dbReference type="InterPro" id="IPR014015">
    <property type="entry name" value="Helicase_SF3_DNA-vir"/>
</dbReference>
<evidence type="ECO:0000259" key="5">
    <source>
        <dbReference type="PROSITE" id="PS51206"/>
    </source>
</evidence>
<dbReference type="OrthoDB" id="271668at2157"/>
<feature type="region of interest" description="Disordered" evidence="4">
    <location>
        <begin position="368"/>
        <end position="430"/>
    </location>
</feature>
<keyword evidence="7" id="KW-1185">Reference proteome</keyword>
<evidence type="ECO:0000313" key="6">
    <source>
        <dbReference type="EMBL" id="TSD08848.1"/>
    </source>
</evidence>
<dbReference type="Gene3D" id="3.40.50.300">
    <property type="entry name" value="P-loop containing nucleotide triphosphate hydrolases"/>
    <property type="match status" value="1"/>
</dbReference>
<evidence type="ECO:0000256" key="4">
    <source>
        <dbReference type="SAM" id="MobiDB-lite"/>
    </source>
</evidence>
<dbReference type="AlphaFoldDB" id="A0A554MUP4"/>
<dbReference type="InterPro" id="IPR027417">
    <property type="entry name" value="P-loop_NTPase"/>
</dbReference>
<sequence length="990" mass="111164">MSTRQKFEPEPVPDELKERAQWLLWDASKDRKQPFTLKHGRLAPASWTAPADWLTFEDATEFASQRSSVGIGYVFANTNEDYQRGVYGGLDLDGCFVDGEPKDWLPDLQPFLDRDAYIEFSPSRANPEKQAHGAHILLAGFEPPEWWSDVSLDDHEGVEAYGSKFFTVTGDQPRSAGATIADTGDWVTEWLADAYEAVTGDTAPPRRDDDQEHLSDYERAQRQHDPAETADGTADIMSALDRLDARRVAEDTIVHTWNDGASTSGDKRAFIPTWAGASCNGTANVVDRDKWIDTGGSGKGGPAVMAAIDMGAVDPQRSPQDDVNGSLWWDAVEHLRDELGYDLPETAQQKDTGPSLKELAAEHLDQFDSADEVPNGFLDDLTPDGPRATETSVVAGGPDASTTITETDGGETATESSSATTWEPEEASHEAQVEHRVYSEVLVPLEPPQEAEVEEIGLQTAIHRTAEIFNEEYHWIRPRSDTRGWRDTLYNYVREEGIYEPHGEPEAARLAERYLGEFATNEVVSQLVGKLERMNRVRAKQLDEPPERLVVDNGVLDLTTGELSEHTPGEFHRTRLDVEWNPDAELGAVDKFLNQVVDGRDVDRLYRFVAHTLYRDYPGEKAAMLLGEGRNGKSMFLELVEEFLGEFNTTHQPLRDLNEDRWAAAYLNGKLANVVPDMSDQTPDSMQQFKALTGGDTVSGDVKFENPVRFTNHATLMFACNSMPVLHDDTRGNWRRWQLITFPHTFDNTTPDAKDAEPKESLRERLYRSKEFQGLLVRCVEEIQRWAQDPEEPFFPDADGWKTTRAKMRKAAEPVYDFAHTCLRPNEDSELPKEEIRECYRRYATEEGLSKFSDEEFGRRLLNLTDFNIDSGRLRGDEGPNHRVNVYKGVEFTDRAKSLMRDESPSSAAQRTTDEFTAPDATTKGSTAQTQRVVETLRQNADNQGTVARGALAEQLTRRFDLDLDEAREEIETALHNGAVMETGDGLRQT</sequence>
<feature type="domain" description="SF3 helicase" evidence="5">
    <location>
        <begin position="600"/>
        <end position="755"/>
    </location>
</feature>
<proteinExistence type="predicted"/>
<protein>
    <recommendedName>
        <fullName evidence="5">SF3 helicase domain-containing protein</fullName>
    </recommendedName>
</protein>
<comment type="caution">
    <text evidence="6">The sequence shown here is derived from an EMBL/GenBank/DDBJ whole genome shotgun (WGS) entry which is preliminary data.</text>
</comment>
<dbReference type="Proteomes" id="UP000319894">
    <property type="component" value="Unassembled WGS sequence"/>
</dbReference>
<dbReference type="GO" id="GO:0016787">
    <property type="term" value="F:hydrolase activity"/>
    <property type="evidence" value="ECO:0007669"/>
    <property type="project" value="UniProtKB-KW"/>
</dbReference>
<dbReference type="EMBL" id="QMDX01000023">
    <property type="protein sequence ID" value="TSD08848.1"/>
    <property type="molecule type" value="Genomic_DNA"/>
</dbReference>
<keyword evidence="1" id="KW-0547">Nucleotide-binding</keyword>
<dbReference type="SMART" id="SM00885">
    <property type="entry name" value="D5_N"/>
    <property type="match status" value="1"/>
</dbReference>
<dbReference type="Pfam" id="PF08706">
    <property type="entry name" value="D5_N"/>
    <property type="match status" value="1"/>
</dbReference>
<dbReference type="PANTHER" id="PTHR35372:SF2">
    <property type="entry name" value="SF3 HELICASE DOMAIN-CONTAINING PROTEIN"/>
    <property type="match status" value="1"/>
</dbReference>
<dbReference type="RefSeq" id="WP_144263477.1">
    <property type="nucleotide sequence ID" value="NZ_QMDX01000023.1"/>
</dbReference>
<accession>A0A554MUP4</accession>
<dbReference type="SUPFAM" id="SSF52540">
    <property type="entry name" value="P-loop containing nucleoside triphosphate hydrolases"/>
    <property type="match status" value="1"/>
</dbReference>
<evidence type="ECO:0000256" key="3">
    <source>
        <dbReference type="ARBA" id="ARBA00022840"/>
    </source>
</evidence>
<dbReference type="NCBIfam" id="TIGR01613">
    <property type="entry name" value="primase_Cterm"/>
    <property type="match status" value="1"/>
</dbReference>
<dbReference type="PROSITE" id="PS51206">
    <property type="entry name" value="SF3_HELICASE_1"/>
    <property type="match status" value="1"/>
</dbReference>
<dbReference type="GO" id="GO:0005524">
    <property type="term" value="F:ATP binding"/>
    <property type="evidence" value="ECO:0007669"/>
    <property type="project" value="UniProtKB-KW"/>
</dbReference>
<feature type="compositionally biased region" description="Basic and acidic residues" evidence="4">
    <location>
        <begin position="204"/>
        <end position="227"/>
    </location>
</feature>
<feature type="region of interest" description="Disordered" evidence="4">
    <location>
        <begin position="897"/>
        <end position="929"/>
    </location>
</feature>
<evidence type="ECO:0000256" key="1">
    <source>
        <dbReference type="ARBA" id="ARBA00022741"/>
    </source>
</evidence>
<dbReference type="PANTHER" id="PTHR35372">
    <property type="entry name" value="ATP BINDING PROTEIN-RELATED"/>
    <property type="match status" value="1"/>
</dbReference>
<dbReference type="InterPro" id="IPR051620">
    <property type="entry name" value="ORF904-like_C"/>
</dbReference>
<feature type="region of interest" description="Disordered" evidence="4">
    <location>
        <begin position="198"/>
        <end position="232"/>
    </location>
</feature>
<feature type="compositionally biased region" description="Low complexity" evidence="4">
    <location>
        <begin position="411"/>
        <end position="422"/>
    </location>
</feature>
<dbReference type="InterPro" id="IPR045455">
    <property type="entry name" value="NrS-1_pol-like_helicase"/>
</dbReference>
<reference evidence="6 7" key="1">
    <citation type="submission" date="2018-06" db="EMBL/GenBank/DDBJ databases">
        <title>Natronomonas sp. F16-60 a new haloarchaeon isolated from a solar saltern of Isla Cristina, Huelva, Spain.</title>
        <authorList>
            <person name="Duran-Viseras A."/>
            <person name="Sanchez-Porro C."/>
            <person name="Ventosa A."/>
        </authorList>
    </citation>
    <scope>NUCLEOTIDE SEQUENCE [LARGE SCALE GENOMIC DNA]</scope>
    <source>
        <strain evidence="6 7">F16-60</strain>
    </source>
</reference>
<keyword evidence="3" id="KW-0067">ATP-binding</keyword>
<name>A0A554MUP4_9EURY</name>
<keyword evidence="2" id="KW-0378">Hydrolase</keyword>
<evidence type="ECO:0000313" key="7">
    <source>
        <dbReference type="Proteomes" id="UP000319894"/>
    </source>
</evidence>
<dbReference type="InParanoid" id="A0A554MUP4"/>
<dbReference type="Pfam" id="PF19263">
    <property type="entry name" value="DUF5906"/>
    <property type="match status" value="1"/>
</dbReference>
<organism evidence="6 7">
    <name type="scientific">Haloglomus irregulare</name>
    <dbReference type="NCBI Taxonomy" id="2234134"/>
    <lineage>
        <taxon>Archaea</taxon>
        <taxon>Methanobacteriati</taxon>
        <taxon>Methanobacteriota</taxon>
        <taxon>Stenosarchaea group</taxon>
        <taxon>Halobacteria</taxon>
        <taxon>Halobacteriales</taxon>
        <taxon>Natronomonadaceae</taxon>
        <taxon>Haloglomus</taxon>
    </lineage>
</organism>